<keyword evidence="5 18" id="KW-0436">Ligase</keyword>
<keyword evidence="9" id="KW-0133">Cell shape</keyword>
<feature type="domain" description="Mur ligase C-terminal" evidence="16">
    <location>
        <begin position="303"/>
        <end position="431"/>
    </location>
</feature>
<organism evidence="18 19">
    <name type="scientific">Oceanotoga teriensis</name>
    <dbReference type="NCBI Taxonomy" id="515440"/>
    <lineage>
        <taxon>Bacteria</taxon>
        <taxon>Thermotogati</taxon>
        <taxon>Thermotogota</taxon>
        <taxon>Thermotogae</taxon>
        <taxon>Petrotogales</taxon>
        <taxon>Petrotogaceae</taxon>
        <taxon>Oceanotoga</taxon>
    </lineage>
</organism>
<dbReference type="GO" id="GO:0008360">
    <property type="term" value="P:regulation of cell shape"/>
    <property type="evidence" value="ECO:0007669"/>
    <property type="project" value="UniProtKB-KW"/>
</dbReference>
<comment type="pathway">
    <text evidence="2">Cell wall biogenesis; peptidoglycan biosynthesis.</text>
</comment>
<dbReference type="Gene3D" id="3.40.1190.10">
    <property type="entry name" value="Mur-like, catalytic domain"/>
    <property type="match status" value="1"/>
</dbReference>
<dbReference type="InterPro" id="IPR050061">
    <property type="entry name" value="MurCDEF_pg_biosynth"/>
</dbReference>
<dbReference type="InterPro" id="IPR005758">
    <property type="entry name" value="UDP-N-AcMur_Ala_ligase_MurC"/>
</dbReference>
<evidence type="ECO:0000256" key="3">
    <source>
        <dbReference type="ARBA" id="ARBA00012211"/>
    </source>
</evidence>
<gene>
    <name evidence="18" type="ORF">C7380_10578</name>
</gene>
<keyword evidence="6" id="KW-0132">Cell division</keyword>
<evidence type="ECO:0000256" key="9">
    <source>
        <dbReference type="ARBA" id="ARBA00022960"/>
    </source>
</evidence>
<dbReference type="InterPro" id="IPR036615">
    <property type="entry name" value="Mur_ligase_C_dom_sf"/>
</dbReference>
<comment type="subcellular location">
    <subcellularLocation>
        <location evidence="1">Cytoplasm</location>
    </subcellularLocation>
</comment>
<dbReference type="SUPFAM" id="SSF53244">
    <property type="entry name" value="MurD-like peptide ligases, peptide-binding domain"/>
    <property type="match status" value="1"/>
</dbReference>
<dbReference type="InterPro" id="IPR013221">
    <property type="entry name" value="Mur_ligase_cen"/>
</dbReference>
<dbReference type="Pfam" id="PF08245">
    <property type="entry name" value="Mur_ligase_M"/>
    <property type="match status" value="1"/>
</dbReference>
<keyword evidence="4" id="KW-0963">Cytoplasm</keyword>
<dbReference type="SUPFAM" id="SSF53623">
    <property type="entry name" value="MurD-like peptide ligases, catalytic domain"/>
    <property type="match status" value="1"/>
</dbReference>
<keyword evidence="10" id="KW-0573">Peptidoglycan synthesis</keyword>
<dbReference type="PANTHER" id="PTHR43445:SF3">
    <property type="entry name" value="UDP-N-ACETYLMURAMATE--L-ALANINE LIGASE"/>
    <property type="match status" value="1"/>
</dbReference>
<dbReference type="InterPro" id="IPR036565">
    <property type="entry name" value="Mur-like_cat_sf"/>
</dbReference>
<evidence type="ECO:0000256" key="1">
    <source>
        <dbReference type="ARBA" id="ARBA00004496"/>
    </source>
</evidence>
<dbReference type="InterPro" id="IPR004101">
    <property type="entry name" value="Mur_ligase_C"/>
</dbReference>
<proteinExistence type="predicted"/>
<dbReference type="GO" id="GO:0005524">
    <property type="term" value="F:ATP binding"/>
    <property type="evidence" value="ECO:0007669"/>
    <property type="project" value="UniProtKB-KW"/>
</dbReference>
<feature type="domain" description="Mur ligase N-terminal catalytic" evidence="15">
    <location>
        <begin position="3"/>
        <end position="98"/>
    </location>
</feature>
<keyword evidence="8" id="KW-0067">ATP-binding</keyword>
<evidence type="ECO:0000256" key="12">
    <source>
        <dbReference type="ARBA" id="ARBA00023316"/>
    </source>
</evidence>
<dbReference type="GO" id="GO:0005737">
    <property type="term" value="C:cytoplasm"/>
    <property type="evidence" value="ECO:0007669"/>
    <property type="project" value="UniProtKB-SubCell"/>
</dbReference>
<accession>A0AA45C7R5</accession>
<evidence type="ECO:0000313" key="18">
    <source>
        <dbReference type="EMBL" id="PWJ95451.1"/>
    </source>
</evidence>
<dbReference type="Gene3D" id="3.90.190.20">
    <property type="entry name" value="Mur ligase, C-terminal domain"/>
    <property type="match status" value="1"/>
</dbReference>
<dbReference type="GO" id="GO:0009252">
    <property type="term" value="P:peptidoglycan biosynthetic process"/>
    <property type="evidence" value="ECO:0007669"/>
    <property type="project" value="UniProtKB-UniRule"/>
</dbReference>
<dbReference type="GO" id="GO:0071555">
    <property type="term" value="P:cell wall organization"/>
    <property type="evidence" value="ECO:0007669"/>
    <property type="project" value="UniProtKB-KW"/>
</dbReference>
<dbReference type="PANTHER" id="PTHR43445">
    <property type="entry name" value="UDP-N-ACETYLMURAMATE--L-ALANINE LIGASE-RELATED"/>
    <property type="match status" value="1"/>
</dbReference>
<dbReference type="Gene3D" id="3.40.50.720">
    <property type="entry name" value="NAD(P)-binding Rossmann-like Domain"/>
    <property type="match status" value="1"/>
</dbReference>
<evidence type="ECO:0000256" key="10">
    <source>
        <dbReference type="ARBA" id="ARBA00022984"/>
    </source>
</evidence>
<dbReference type="Pfam" id="PF01225">
    <property type="entry name" value="Mur_ligase"/>
    <property type="match status" value="1"/>
</dbReference>
<keyword evidence="7" id="KW-0547">Nucleotide-binding</keyword>
<feature type="domain" description="Mur ligase central" evidence="17">
    <location>
        <begin position="104"/>
        <end position="279"/>
    </location>
</feature>
<evidence type="ECO:0000313" key="19">
    <source>
        <dbReference type="Proteomes" id="UP000245921"/>
    </source>
</evidence>
<dbReference type="EC" id="6.3.2.8" evidence="3 14"/>
<evidence type="ECO:0000259" key="15">
    <source>
        <dbReference type="Pfam" id="PF01225"/>
    </source>
</evidence>
<evidence type="ECO:0000256" key="13">
    <source>
        <dbReference type="ARBA" id="ARBA00047833"/>
    </source>
</evidence>
<evidence type="ECO:0000256" key="4">
    <source>
        <dbReference type="ARBA" id="ARBA00022490"/>
    </source>
</evidence>
<evidence type="ECO:0000259" key="16">
    <source>
        <dbReference type="Pfam" id="PF02875"/>
    </source>
</evidence>
<dbReference type="EMBL" id="QGGI01000005">
    <property type="protein sequence ID" value="PWJ95451.1"/>
    <property type="molecule type" value="Genomic_DNA"/>
</dbReference>
<evidence type="ECO:0000259" key="17">
    <source>
        <dbReference type="Pfam" id="PF08245"/>
    </source>
</evidence>
<dbReference type="InterPro" id="IPR000713">
    <property type="entry name" value="Mur_ligase_N"/>
</dbReference>
<keyword evidence="12" id="KW-0961">Cell wall biogenesis/degradation</keyword>
<sequence>MKYYFSGIGGIGMSSLALYAKYTGHTVYGSNNEENERTNYLQNQNINIKFEQNKDIPDVDLFIKSTAIKNDNPEIIAAKEKNIKILSRMEFLNTILKENHSIGITGTDGKTTTTAMTANIFINAKKSPTVFLGGLHKSLKDGNFNFGKNILISEVDESDGYIKYASSNTILVNNLRPDHLEHYDNDFENLKKSIKNYCKTSNKFLFFNYDDPILKKWKNEFQNIIYFGIDEDADYIMKNRKQINSHQEFDMYKKDIYLGKITLSMPGIHYAYDALAAASISLEYGIKFEDIQRSLKKFESVGRRFNILYSNSNKYVIDDYAHTPEEIFHTIEGAKEYFPNKKIITIFQPHRYTRLHRHKNDFVNVLKNSDEIIVYRIYSAFEDPIDGIDENYICRLLKENGKNCLFFDIDNDMIDYLKAIKESVFLFVGAGDITKVAYKLSSELLNSHIK</sequence>
<dbReference type="Pfam" id="PF02875">
    <property type="entry name" value="Mur_ligase_C"/>
    <property type="match status" value="1"/>
</dbReference>
<name>A0AA45C7R5_9BACT</name>
<evidence type="ECO:0000256" key="6">
    <source>
        <dbReference type="ARBA" id="ARBA00022618"/>
    </source>
</evidence>
<dbReference type="RefSeq" id="WP_109604361.1">
    <property type="nucleotide sequence ID" value="NZ_JAMHJO010000003.1"/>
</dbReference>
<keyword evidence="11" id="KW-0131">Cell cycle</keyword>
<protein>
    <recommendedName>
        <fullName evidence="3 14">UDP-N-acetylmuramate--L-alanine ligase</fullName>
        <ecNumber evidence="3 14">6.3.2.8</ecNumber>
    </recommendedName>
</protein>
<evidence type="ECO:0000256" key="7">
    <source>
        <dbReference type="ARBA" id="ARBA00022741"/>
    </source>
</evidence>
<keyword evidence="19" id="KW-1185">Reference proteome</keyword>
<evidence type="ECO:0000256" key="2">
    <source>
        <dbReference type="ARBA" id="ARBA00004752"/>
    </source>
</evidence>
<evidence type="ECO:0000256" key="11">
    <source>
        <dbReference type="ARBA" id="ARBA00023306"/>
    </source>
</evidence>
<dbReference type="GO" id="GO:0051301">
    <property type="term" value="P:cell division"/>
    <property type="evidence" value="ECO:0007669"/>
    <property type="project" value="UniProtKB-KW"/>
</dbReference>
<evidence type="ECO:0000256" key="8">
    <source>
        <dbReference type="ARBA" id="ARBA00022840"/>
    </source>
</evidence>
<reference evidence="18 19" key="1">
    <citation type="submission" date="2018-05" db="EMBL/GenBank/DDBJ databases">
        <title>Genomic Encyclopedia of Type Strains, Phase IV (KMG-IV): sequencing the most valuable type-strain genomes for metagenomic binning, comparative biology and taxonomic classification.</title>
        <authorList>
            <person name="Goeker M."/>
        </authorList>
    </citation>
    <scope>NUCLEOTIDE SEQUENCE [LARGE SCALE GENOMIC DNA]</scope>
    <source>
        <strain evidence="18 19">DSM 24906</strain>
    </source>
</reference>
<comment type="caution">
    <text evidence="18">The sequence shown here is derived from an EMBL/GenBank/DDBJ whole genome shotgun (WGS) entry which is preliminary data.</text>
</comment>
<dbReference type="AlphaFoldDB" id="A0AA45C7R5"/>
<dbReference type="NCBIfam" id="TIGR01082">
    <property type="entry name" value="murC"/>
    <property type="match status" value="1"/>
</dbReference>
<evidence type="ECO:0000256" key="5">
    <source>
        <dbReference type="ARBA" id="ARBA00022598"/>
    </source>
</evidence>
<comment type="catalytic activity">
    <reaction evidence="13">
        <text>UDP-N-acetyl-alpha-D-muramate + L-alanine + ATP = UDP-N-acetyl-alpha-D-muramoyl-L-alanine + ADP + phosphate + H(+)</text>
        <dbReference type="Rhea" id="RHEA:23372"/>
        <dbReference type="ChEBI" id="CHEBI:15378"/>
        <dbReference type="ChEBI" id="CHEBI:30616"/>
        <dbReference type="ChEBI" id="CHEBI:43474"/>
        <dbReference type="ChEBI" id="CHEBI:57972"/>
        <dbReference type="ChEBI" id="CHEBI:70757"/>
        <dbReference type="ChEBI" id="CHEBI:83898"/>
        <dbReference type="ChEBI" id="CHEBI:456216"/>
        <dbReference type="EC" id="6.3.2.8"/>
    </reaction>
</comment>
<dbReference type="GO" id="GO:0008763">
    <property type="term" value="F:UDP-N-acetylmuramate-L-alanine ligase activity"/>
    <property type="evidence" value="ECO:0007669"/>
    <property type="project" value="UniProtKB-UniRule"/>
</dbReference>
<evidence type="ECO:0000256" key="14">
    <source>
        <dbReference type="NCBIfam" id="TIGR01082"/>
    </source>
</evidence>
<dbReference type="SUPFAM" id="SSF51984">
    <property type="entry name" value="MurCD N-terminal domain"/>
    <property type="match status" value="1"/>
</dbReference>
<dbReference type="Proteomes" id="UP000245921">
    <property type="component" value="Unassembled WGS sequence"/>
</dbReference>